<reference evidence="5" key="1">
    <citation type="journal article" date="2015" name="Int. J. Syst. Evol. Microbiol.">
        <title>Rhizobium alvei sp. nov., isolated from a freshwater river.</title>
        <authorList>
            <person name="Sheu S.Y."/>
            <person name="Huang H.W."/>
            <person name="Young C.C."/>
            <person name="Chen W.M."/>
        </authorList>
    </citation>
    <scope>NUCLEOTIDE SEQUENCE</scope>
    <source>
        <strain evidence="5">TNR-22</strain>
    </source>
</reference>
<comment type="similarity">
    <text evidence="3">Belongs to the glycosyl hydrolase 5 (cellulase A) family.</text>
</comment>
<keyword evidence="6" id="KW-1185">Reference proteome</keyword>
<dbReference type="SUPFAM" id="SSF51445">
    <property type="entry name" value="(Trans)glycosidases"/>
    <property type="match status" value="1"/>
</dbReference>
<reference evidence="5" key="2">
    <citation type="submission" date="2023-07" db="EMBL/GenBank/DDBJ databases">
        <authorList>
            <person name="Shen H."/>
        </authorList>
    </citation>
    <scope>NUCLEOTIDE SEQUENCE</scope>
    <source>
        <strain evidence="5">TNR-22</strain>
    </source>
</reference>
<dbReference type="GO" id="GO:0016787">
    <property type="term" value="F:hydrolase activity"/>
    <property type="evidence" value="ECO:0007669"/>
    <property type="project" value="UniProtKB-KW"/>
</dbReference>
<evidence type="ECO:0000256" key="2">
    <source>
        <dbReference type="ARBA" id="ARBA00023295"/>
    </source>
</evidence>
<dbReference type="Pfam" id="PF00150">
    <property type="entry name" value="Cellulase"/>
    <property type="match status" value="1"/>
</dbReference>
<name>A0ABT8YF99_9HYPH</name>
<dbReference type="InterPro" id="IPR001547">
    <property type="entry name" value="Glyco_hydro_5"/>
</dbReference>
<dbReference type="PANTHER" id="PTHR34142:SF1">
    <property type="entry name" value="GLYCOSIDE HYDROLASE FAMILY 5 DOMAIN-CONTAINING PROTEIN"/>
    <property type="match status" value="1"/>
</dbReference>
<accession>A0ABT8YF99</accession>
<dbReference type="Gene3D" id="3.20.20.80">
    <property type="entry name" value="Glycosidases"/>
    <property type="match status" value="1"/>
</dbReference>
<keyword evidence="2 3" id="KW-0326">Glycosidase</keyword>
<evidence type="ECO:0000259" key="4">
    <source>
        <dbReference type="Pfam" id="PF00150"/>
    </source>
</evidence>
<proteinExistence type="inferred from homology"/>
<dbReference type="Proteomes" id="UP001174932">
    <property type="component" value="Unassembled WGS sequence"/>
</dbReference>
<feature type="domain" description="Glycoside hydrolase family 5" evidence="4">
    <location>
        <begin position="39"/>
        <end position="295"/>
    </location>
</feature>
<keyword evidence="1 3" id="KW-0378">Hydrolase</keyword>
<dbReference type="PROSITE" id="PS00659">
    <property type="entry name" value="GLYCOSYL_HYDROL_F5"/>
    <property type="match status" value="1"/>
</dbReference>
<dbReference type="EMBL" id="JAUOZU010000001">
    <property type="protein sequence ID" value="MDO6962398.1"/>
    <property type="molecule type" value="Genomic_DNA"/>
</dbReference>
<evidence type="ECO:0000313" key="6">
    <source>
        <dbReference type="Proteomes" id="UP001174932"/>
    </source>
</evidence>
<dbReference type="RefSeq" id="WP_304374207.1">
    <property type="nucleotide sequence ID" value="NZ_JAUOZU010000001.1"/>
</dbReference>
<evidence type="ECO:0000256" key="1">
    <source>
        <dbReference type="ARBA" id="ARBA00022801"/>
    </source>
</evidence>
<evidence type="ECO:0000256" key="3">
    <source>
        <dbReference type="RuleBase" id="RU361153"/>
    </source>
</evidence>
<dbReference type="PANTHER" id="PTHR34142">
    <property type="entry name" value="ENDO-BETA-1,4-GLUCANASE A"/>
    <property type="match status" value="1"/>
</dbReference>
<dbReference type="InterPro" id="IPR017853">
    <property type="entry name" value="GH"/>
</dbReference>
<protein>
    <submittedName>
        <fullName evidence="5">Glycoside hydrolase family 5 protein</fullName>
    </submittedName>
</protein>
<sequence length="340" mass="37312">MMSLVLSAQGAAVLASEGCFRGINLSGAEFGKPDGLVNKDYTWPSSDTIGYFAGKGFDTIRLPFMWERLQPKLGADFDAAELNRLRESVALIRSFGMRVILDPHNYARYHGKVIGTASVPESAFADLWRRLAELYKDDDQVIFGLMNEPYQMPIAQWLSAANAATAAIRTAGAKNLVLVPGTAWSGAHSWMVPIDGEPNGVAMAQIVDPGNNFAFEVHQYTDDDFSGTKDNCNRVSDATKALKDFTGWLKQTGNRGFLGEFGVPAPDQCVRGLKDMVDVVEENKDVWTGWTYWVAGDWWPETEMLNIQPTKSGDRPQLEGLKAALGDFSAEGKSCPALDR</sequence>
<gene>
    <name evidence="5" type="ORF">Q4481_00435</name>
</gene>
<evidence type="ECO:0000313" key="5">
    <source>
        <dbReference type="EMBL" id="MDO6962398.1"/>
    </source>
</evidence>
<dbReference type="InterPro" id="IPR018087">
    <property type="entry name" value="Glyco_hydro_5_CS"/>
</dbReference>
<organism evidence="5 6">
    <name type="scientific">Rhizobium alvei</name>
    <dbReference type="NCBI Taxonomy" id="1132659"/>
    <lineage>
        <taxon>Bacteria</taxon>
        <taxon>Pseudomonadati</taxon>
        <taxon>Pseudomonadota</taxon>
        <taxon>Alphaproteobacteria</taxon>
        <taxon>Hyphomicrobiales</taxon>
        <taxon>Rhizobiaceae</taxon>
        <taxon>Rhizobium/Agrobacterium group</taxon>
        <taxon>Rhizobium</taxon>
    </lineage>
</organism>
<comment type="caution">
    <text evidence="5">The sequence shown here is derived from an EMBL/GenBank/DDBJ whole genome shotgun (WGS) entry which is preliminary data.</text>
</comment>